<keyword evidence="2" id="KW-0812">Transmembrane</keyword>
<organism evidence="3 4">
    <name type="scientific">Actinopolyspora mzabensis</name>
    <dbReference type="NCBI Taxonomy" id="995066"/>
    <lineage>
        <taxon>Bacteria</taxon>
        <taxon>Bacillati</taxon>
        <taxon>Actinomycetota</taxon>
        <taxon>Actinomycetes</taxon>
        <taxon>Actinopolysporales</taxon>
        <taxon>Actinopolysporaceae</taxon>
        <taxon>Actinopolyspora</taxon>
    </lineage>
</organism>
<proteinExistence type="predicted"/>
<protein>
    <recommendedName>
        <fullName evidence="5">FAD binding domain-containing protein</fullName>
    </recommendedName>
</protein>
<evidence type="ECO:0000256" key="1">
    <source>
        <dbReference type="SAM" id="MobiDB-lite"/>
    </source>
</evidence>
<evidence type="ECO:0000256" key="2">
    <source>
        <dbReference type="SAM" id="Phobius"/>
    </source>
</evidence>
<dbReference type="AlphaFoldDB" id="A0A1G9EIP5"/>
<feature type="transmembrane region" description="Helical" evidence="2">
    <location>
        <begin position="15"/>
        <end position="38"/>
    </location>
</feature>
<dbReference type="SUPFAM" id="SSF51905">
    <property type="entry name" value="FAD/NAD(P)-binding domain"/>
    <property type="match status" value="1"/>
</dbReference>
<reference evidence="4" key="1">
    <citation type="submission" date="2016-10" db="EMBL/GenBank/DDBJ databases">
        <authorList>
            <person name="Varghese N."/>
            <person name="Submissions S."/>
        </authorList>
    </citation>
    <scope>NUCLEOTIDE SEQUENCE [LARGE SCALE GENOMIC DNA]</scope>
    <source>
        <strain evidence="4">DSM 45460</strain>
    </source>
</reference>
<gene>
    <name evidence="3" type="ORF">SAMN04487820_11274</name>
</gene>
<dbReference type="Gene3D" id="3.50.50.60">
    <property type="entry name" value="FAD/NAD(P)-binding domain"/>
    <property type="match status" value="1"/>
</dbReference>
<evidence type="ECO:0008006" key="5">
    <source>
        <dbReference type="Google" id="ProtNLM"/>
    </source>
</evidence>
<accession>A0A1G9EIP5</accession>
<evidence type="ECO:0000313" key="3">
    <source>
        <dbReference type="EMBL" id="SDK75905.1"/>
    </source>
</evidence>
<keyword evidence="2" id="KW-1133">Transmembrane helix</keyword>
<dbReference type="EMBL" id="FNFM01000012">
    <property type="protein sequence ID" value="SDK75905.1"/>
    <property type="molecule type" value="Genomic_DNA"/>
</dbReference>
<dbReference type="InterPro" id="IPR036188">
    <property type="entry name" value="FAD/NAD-bd_sf"/>
</dbReference>
<name>A0A1G9EIP5_ACTMZ</name>
<dbReference type="PANTHER" id="PTHR46865">
    <property type="entry name" value="OXIDOREDUCTASE-RELATED"/>
    <property type="match status" value="1"/>
</dbReference>
<dbReference type="InterPro" id="IPR051704">
    <property type="entry name" value="FAD_aromatic-hydroxylase"/>
</dbReference>
<keyword evidence="4" id="KW-1185">Reference proteome</keyword>
<feature type="region of interest" description="Disordered" evidence="1">
    <location>
        <begin position="115"/>
        <end position="138"/>
    </location>
</feature>
<keyword evidence="2" id="KW-0472">Membrane</keyword>
<evidence type="ECO:0000313" key="4">
    <source>
        <dbReference type="Proteomes" id="UP000199213"/>
    </source>
</evidence>
<sequence>MPSWSKGRVVLLGDAGYAVSLLAGIGASLGIAGAYLLADQLTRARSIDDALVTYERLWRPVVEEKQRTGRGTARWFLPASRLQLRLRRAMLRLARLPVIGRYVATTLTGKSTSLIEKLRRTGDSPRLTSTDPSRKGDS</sequence>
<dbReference type="Proteomes" id="UP000199213">
    <property type="component" value="Unassembled WGS sequence"/>
</dbReference>